<evidence type="ECO:0000256" key="2">
    <source>
        <dbReference type="SAM" id="Phobius"/>
    </source>
</evidence>
<comment type="caution">
    <text evidence="3">The sequence shown here is derived from an EMBL/GenBank/DDBJ whole genome shotgun (WGS) entry which is preliminary data.</text>
</comment>
<feature type="region of interest" description="Disordered" evidence="1">
    <location>
        <begin position="160"/>
        <end position="209"/>
    </location>
</feature>
<proteinExistence type="predicted"/>
<evidence type="ECO:0000256" key="1">
    <source>
        <dbReference type="SAM" id="MobiDB-lite"/>
    </source>
</evidence>
<keyword evidence="2" id="KW-0472">Membrane</keyword>
<feature type="compositionally biased region" description="Basic residues" evidence="1">
    <location>
        <begin position="187"/>
        <end position="205"/>
    </location>
</feature>
<accession>A0A9Q0RQK7</accession>
<evidence type="ECO:0000313" key="4">
    <source>
        <dbReference type="Proteomes" id="UP001142055"/>
    </source>
</evidence>
<dbReference type="EMBL" id="JAPWDV010000001">
    <property type="protein sequence ID" value="KAJ6222846.1"/>
    <property type="molecule type" value="Genomic_DNA"/>
</dbReference>
<reference evidence="3" key="1">
    <citation type="submission" date="2022-12" db="EMBL/GenBank/DDBJ databases">
        <title>Genome assemblies of Blomia tropicalis.</title>
        <authorList>
            <person name="Cui Y."/>
        </authorList>
    </citation>
    <scope>NUCLEOTIDE SEQUENCE</scope>
    <source>
        <tissue evidence="3">Adult mites</tissue>
    </source>
</reference>
<keyword evidence="2" id="KW-0812">Transmembrane</keyword>
<feature type="compositionally biased region" description="Polar residues" evidence="1">
    <location>
        <begin position="163"/>
        <end position="183"/>
    </location>
</feature>
<name>A0A9Q0RQK7_BLOTA</name>
<feature type="transmembrane region" description="Helical" evidence="2">
    <location>
        <begin position="72"/>
        <end position="92"/>
    </location>
</feature>
<organism evidence="3 4">
    <name type="scientific">Blomia tropicalis</name>
    <name type="common">Mite</name>
    <dbReference type="NCBI Taxonomy" id="40697"/>
    <lineage>
        <taxon>Eukaryota</taxon>
        <taxon>Metazoa</taxon>
        <taxon>Ecdysozoa</taxon>
        <taxon>Arthropoda</taxon>
        <taxon>Chelicerata</taxon>
        <taxon>Arachnida</taxon>
        <taxon>Acari</taxon>
        <taxon>Acariformes</taxon>
        <taxon>Sarcoptiformes</taxon>
        <taxon>Astigmata</taxon>
        <taxon>Glycyphagoidea</taxon>
        <taxon>Echimyopodidae</taxon>
        <taxon>Blomia</taxon>
    </lineage>
</organism>
<dbReference type="AlphaFoldDB" id="A0A9Q0RQK7"/>
<keyword evidence="2" id="KW-1133">Transmembrane helix</keyword>
<feature type="transmembrane region" description="Helical" evidence="2">
    <location>
        <begin position="45"/>
        <end position="66"/>
    </location>
</feature>
<protein>
    <submittedName>
        <fullName evidence="3">Uncharacterized protein</fullName>
    </submittedName>
</protein>
<evidence type="ECO:0000313" key="3">
    <source>
        <dbReference type="EMBL" id="KAJ6222846.1"/>
    </source>
</evidence>
<sequence>MTETNNSGNNNNNNYNSVSVPIPIANALPKSHRLKRKQVSDSKQVFGKIGGFVLILMLLVMFVAIHSRHNEMVYVALLFVFLAIALFTYGFWSAVSRGDGVWQYIGKHNLQHQQVSNPNYHFRTSIPNYKGHPRSHSYMVAPPKMGGARLQIYTLSDDDHTCKTSSDNSTESASIQHLSNQEQEPSRRHHHHSHHHHHHHHRHRHLEQSKIQCQHEKLIKKYLQPERRDDSTRASFDDTIQLHQNERLCSTNDVPLRPGQSCTNLMGKHATTADDDDDDSEPVKVEVNLSRSASYRNWRQNGELFAEVTLPPLTPNHQ</sequence>
<dbReference type="Proteomes" id="UP001142055">
    <property type="component" value="Chromosome 1"/>
</dbReference>
<keyword evidence="4" id="KW-1185">Reference proteome</keyword>
<gene>
    <name evidence="3" type="ORF">RDWZM_001391</name>
</gene>